<keyword evidence="4 6" id="KW-1133">Transmembrane helix</keyword>
<feature type="transmembrane region" description="Helical" evidence="6">
    <location>
        <begin position="164"/>
        <end position="187"/>
    </location>
</feature>
<feature type="transmembrane region" description="Helical" evidence="6">
    <location>
        <begin position="60"/>
        <end position="76"/>
    </location>
</feature>
<evidence type="ECO:0000313" key="8">
    <source>
        <dbReference type="Proteomes" id="UP001314681"/>
    </source>
</evidence>
<proteinExistence type="predicted"/>
<reference evidence="7 8" key="1">
    <citation type="submission" date="2021-06" db="EMBL/GenBank/DDBJ databases">
        <title>Description of novel taxa of the family Lachnospiraceae.</title>
        <authorList>
            <person name="Chaplin A.V."/>
            <person name="Sokolova S.R."/>
            <person name="Pikina A.P."/>
            <person name="Korzhanova M."/>
            <person name="Belova V."/>
            <person name="Korostin D."/>
            <person name="Efimov B.A."/>
        </authorList>
    </citation>
    <scope>NUCLEOTIDE SEQUENCE [LARGE SCALE GENOMIC DNA]</scope>
    <source>
        <strain evidence="7 8">ASD4241</strain>
    </source>
</reference>
<keyword evidence="3 6" id="KW-0812">Transmembrane</keyword>
<dbReference type="InterPro" id="IPR001851">
    <property type="entry name" value="ABC_transp_permease"/>
</dbReference>
<dbReference type="PANTHER" id="PTHR32196">
    <property type="entry name" value="ABC TRANSPORTER PERMEASE PROTEIN YPHD-RELATED-RELATED"/>
    <property type="match status" value="1"/>
</dbReference>
<sequence length="328" mass="34523">MKKEVAAKTQRSAGQSFKRALINTPELTIVIFIFLISIFIGIQSDSFFSGTNLLNISKQIAVNGIISVGMMLAIIAKGVDLSVGSMVGLICVIAGSFIKMGLPAWAVLLICLAAGAVCGGINGILIVRLKVKPIIVTLATMNIFRGITYVYSGGKWTTNLPKDFLFFGNGVVPACILVLVLILFTMIMKYTQFGRHVYAIGSNEDSAKLAGIRVDKTKVMVFMASGILTGLAAMIFIGRTGAIQPTAGAGYEMDAIGAAVLGGVSFLGGKGTVYGTILGAILMGLILNGMTLLKISANYQGLITGLIIILALLLDTARAIYQERGKGQ</sequence>
<feature type="transmembrane region" description="Helical" evidence="6">
    <location>
        <begin position="81"/>
        <end position="98"/>
    </location>
</feature>
<evidence type="ECO:0000313" key="7">
    <source>
        <dbReference type="EMBL" id="MBU9726480.1"/>
    </source>
</evidence>
<name>A0ABS6K7J3_9FIRM</name>
<evidence type="ECO:0000256" key="6">
    <source>
        <dbReference type="SAM" id="Phobius"/>
    </source>
</evidence>
<comment type="caution">
    <text evidence="7">The sequence shown here is derived from an EMBL/GenBank/DDBJ whole genome shotgun (WGS) entry which is preliminary data.</text>
</comment>
<dbReference type="EMBL" id="JAHQCX010000006">
    <property type="protein sequence ID" value="MBU9726480.1"/>
    <property type="molecule type" value="Genomic_DNA"/>
</dbReference>
<comment type="subcellular location">
    <subcellularLocation>
        <location evidence="1">Cell membrane</location>
        <topology evidence="1">Multi-pass membrane protein</topology>
    </subcellularLocation>
</comment>
<feature type="transmembrane region" description="Helical" evidence="6">
    <location>
        <begin position="274"/>
        <end position="293"/>
    </location>
</feature>
<evidence type="ECO:0000256" key="1">
    <source>
        <dbReference type="ARBA" id="ARBA00004651"/>
    </source>
</evidence>
<evidence type="ECO:0000256" key="3">
    <source>
        <dbReference type="ARBA" id="ARBA00022692"/>
    </source>
</evidence>
<accession>A0ABS6K7J3</accession>
<evidence type="ECO:0000256" key="4">
    <source>
        <dbReference type="ARBA" id="ARBA00022989"/>
    </source>
</evidence>
<organism evidence="7 8">
    <name type="scientific">Diplocloster modestus</name>
    <dbReference type="NCBI Taxonomy" id="2850322"/>
    <lineage>
        <taxon>Bacteria</taxon>
        <taxon>Bacillati</taxon>
        <taxon>Bacillota</taxon>
        <taxon>Clostridia</taxon>
        <taxon>Lachnospirales</taxon>
        <taxon>Lachnospiraceae</taxon>
        <taxon>Diplocloster</taxon>
    </lineage>
</organism>
<evidence type="ECO:0000256" key="2">
    <source>
        <dbReference type="ARBA" id="ARBA00022475"/>
    </source>
</evidence>
<dbReference type="Proteomes" id="UP001314681">
    <property type="component" value="Unassembled WGS sequence"/>
</dbReference>
<feature type="transmembrane region" description="Helical" evidence="6">
    <location>
        <begin position="104"/>
        <end position="127"/>
    </location>
</feature>
<dbReference type="RefSeq" id="WP_158352404.1">
    <property type="nucleotide sequence ID" value="NZ_JAHQCX010000006.1"/>
</dbReference>
<evidence type="ECO:0000256" key="5">
    <source>
        <dbReference type="ARBA" id="ARBA00023136"/>
    </source>
</evidence>
<dbReference type="CDD" id="cd06579">
    <property type="entry name" value="TM_PBP1_transp_AraH_like"/>
    <property type="match status" value="1"/>
</dbReference>
<protein>
    <submittedName>
        <fullName evidence="7">ABC transporter permease</fullName>
    </submittedName>
</protein>
<keyword evidence="5 6" id="KW-0472">Membrane</keyword>
<keyword evidence="2" id="KW-1003">Cell membrane</keyword>
<feature type="transmembrane region" description="Helical" evidence="6">
    <location>
        <begin position="134"/>
        <end position="152"/>
    </location>
</feature>
<feature type="transmembrane region" description="Helical" evidence="6">
    <location>
        <begin position="219"/>
        <end position="237"/>
    </location>
</feature>
<gene>
    <name evidence="7" type="ORF">KTH90_10695</name>
</gene>
<feature type="transmembrane region" description="Helical" evidence="6">
    <location>
        <begin position="20"/>
        <end position="40"/>
    </location>
</feature>
<dbReference type="Pfam" id="PF02653">
    <property type="entry name" value="BPD_transp_2"/>
    <property type="match status" value="1"/>
</dbReference>
<keyword evidence="8" id="KW-1185">Reference proteome</keyword>
<feature type="transmembrane region" description="Helical" evidence="6">
    <location>
        <begin position="299"/>
        <end position="321"/>
    </location>
</feature>